<feature type="transmembrane region" description="Helical" evidence="8">
    <location>
        <begin position="221"/>
        <end position="240"/>
    </location>
</feature>
<dbReference type="GO" id="GO:0005524">
    <property type="term" value="F:ATP binding"/>
    <property type="evidence" value="ECO:0007669"/>
    <property type="project" value="UniProtKB-KW"/>
</dbReference>
<dbReference type="OrthoDB" id="414950at2759"/>
<dbReference type="PANTHER" id="PTHR24221:SF503">
    <property type="entry name" value="MITOCHONDRIAL POTASSIUM CHANNEL ATP-BINDING SUBUNIT"/>
    <property type="match status" value="1"/>
</dbReference>
<keyword evidence="3" id="KW-0732">Signal</keyword>
<accession>A0A1Q9DXZ5</accession>
<dbReference type="Gene3D" id="3.40.50.300">
    <property type="entry name" value="P-loop containing nucleotide triphosphate hydrolases"/>
    <property type="match status" value="1"/>
</dbReference>
<dbReference type="SUPFAM" id="SSF90123">
    <property type="entry name" value="ABC transporter transmembrane region"/>
    <property type="match status" value="1"/>
</dbReference>
<evidence type="ECO:0000256" key="2">
    <source>
        <dbReference type="ARBA" id="ARBA00022692"/>
    </source>
</evidence>
<keyword evidence="12" id="KW-1185">Reference proteome</keyword>
<dbReference type="Gene3D" id="1.20.1560.10">
    <property type="entry name" value="ABC transporter type 1, transmembrane domain"/>
    <property type="match status" value="1"/>
</dbReference>
<feature type="domain" description="ABC transporter" evidence="9">
    <location>
        <begin position="593"/>
        <end position="858"/>
    </location>
</feature>
<dbReference type="Pfam" id="PF03160">
    <property type="entry name" value="Calx-beta"/>
    <property type="match status" value="1"/>
</dbReference>
<evidence type="ECO:0000259" key="9">
    <source>
        <dbReference type="PROSITE" id="PS50893"/>
    </source>
</evidence>
<dbReference type="Gene3D" id="2.60.40.2030">
    <property type="match status" value="1"/>
</dbReference>
<dbReference type="PANTHER" id="PTHR24221">
    <property type="entry name" value="ATP-BINDING CASSETTE SUB-FAMILY B"/>
    <property type="match status" value="1"/>
</dbReference>
<dbReference type="GO" id="GO:0016887">
    <property type="term" value="F:ATP hydrolysis activity"/>
    <property type="evidence" value="ECO:0007669"/>
    <property type="project" value="InterPro"/>
</dbReference>
<name>A0A1Q9DXZ5_SYMMI</name>
<dbReference type="InterPro" id="IPR027417">
    <property type="entry name" value="P-loop_NTPase"/>
</dbReference>
<feature type="domain" description="ABC transmembrane type-1" evidence="10">
    <location>
        <begin position="249"/>
        <end position="542"/>
    </location>
</feature>
<dbReference type="InterPro" id="IPR003644">
    <property type="entry name" value="Calx_beta"/>
</dbReference>
<dbReference type="InterPro" id="IPR003439">
    <property type="entry name" value="ABC_transporter-like_ATP-bd"/>
</dbReference>
<keyword evidence="7 8" id="KW-0472">Membrane</keyword>
<comment type="subcellular location">
    <subcellularLocation>
        <location evidence="1">Membrane</location>
        <topology evidence="1">Multi-pass membrane protein</topology>
    </subcellularLocation>
</comment>
<dbReference type="GO" id="GO:0016020">
    <property type="term" value="C:membrane"/>
    <property type="evidence" value="ECO:0007669"/>
    <property type="project" value="UniProtKB-SubCell"/>
</dbReference>
<dbReference type="InterPro" id="IPR036640">
    <property type="entry name" value="ABC1_TM_sf"/>
</dbReference>
<evidence type="ECO:0000256" key="6">
    <source>
        <dbReference type="ARBA" id="ARBA00022989"/>
    </source>
</evidence>
<dbReference type="InterPro" id="IPR038081">
    <property type="entry name" value="CalX-like_sf"/>
</dbReference>
<dbReference type="GO" id="GO:0007154">
    <property type="term" value="P:cell communication"/>
    <property type="evidence" value="ECO:0007669"/>
    <property type="project" value="InterPro"/>
</dbReference>
<evidence type="ECO:0000256" key="7">
    <source>
        <dbReference type="ARBA" id="ARBA00023136"/>
    </source>
</evidence>
<dbReference type="InterPro" id="IPR011527">
    <property type="entry name" value="ABC1_TM_dom"/>
</dbReference>
<evidence type="ECO:0000259" key="10">
    <source>
        <dbReference type="PROSITE" id="PS50929"/>
    </source>
</evidence>
<keyword evidence="11" id="KW-0547">Nucleotide-binding</keyword>
<dbReference type="EMBL" id="LSRX01000341">
    <property type="protein sequence ID" value="OLQ00048.1"/>
    <property type="molecule type" value="Genomic_DNA"/>
</dbReference>
<sequence length="866" mass="97684">MSRSFWTLSLVSAEAMSEAYGLPSGASARAVYQRIPVVTSPGAGPLKLIGPVKRDAFSARDGTVTSLGQVQSQPFRQLSTHTPRRQQSGEGGDVVQFFSNTFYSSEKENAVIQVVRIGSLYGKCSVQWKTEDNSAQDGKKYRGAAGTLEFGHGECVRSFEIQLIDDDDFDSTLDFYVVLSEGMNCIIDSSGSRSVVMITDDDMFPSNKHEEQIKEGSEDELYGVGWSLLFSFMGFCFTHVPEIRWKTCLCLLLSMLGNAYYLSTIFLRVYLVDTVLDNITPGTAEKLWFPGDRNSTSVAVGLAWILPNFILLGADYFEMAVLEMGFYIRYHLRVNLFRKYLNYTEQSRQLVPLQDLKISMMEDIPELVSQGYLIIFELWSMLGKIVCIAYFMLRKHPHSAIPLFAYPILIFIYVQCTYTRRLSLMAKEGEGQSDTTGAIMHLHTAQRLVNYYNANGYVVSQFENILRRQRSLTMDLKSFEFWNSQLIPWITLLAIGNYMAMSSRVVLSGNTSLGSFLATINVYKDLGDRFTTILRGFTSLSKSISPLCGLTLQFSYQVDVLDRSETFQRRERFALDWLQTRASTGVSPDDIPIVFEDVQVAYSPCMNVATGGFSVQAPQGTIIQIAGPHDSGKRTMLSLICDGLPPSTGVVLVSPHLNLLHVPHLPLFGDSMGVFFNLHMISDESQYSPEIYARGVHILQKLRLDKRWIKDMYDAEAQALHKASESSHDAAPHHTLWCYEEGEEEEEEEEEEEVDLPWTSKLSTSEKWRFQLARALLHNPHVLAIHRPVQELEGEVRQAVLSALQDFVQMRGLDIEGGLDRFRRRPRTVIFTTGSNDRFEIADYVWRITPGSGVIVEKCPSRGGRP</sequence>
<comment type="caution">
    <text evidence="11">The sequence shown here is derived from an EMBL/GenBank/DDBJ whole genome shotgun (WGS) entry which is preliminary data.</text>
</comment>
<dbReference type="SUPFAM" id="SSF52540">
    <property type="entry name" value="P-loop containing nucleoside triphosphate hydrolases"/>
    <property type="match status" value="1"/>
</dbReference>
<evidence type="ECO:0000313" key="12">
    <source>
        <dbReference type="Proteomes" id="UP000186817"/>
    </source>
</evidence>
<protein>
    <submittedName>
        <fullName evidence="11">ATP-binding cassette sub-family B member 9</fullName>
    </submittedName>
</protein>
<feature type="transmembrane region" description="Helical" evidence="8">
    <location>
        <begin position="247"/>
        <end position="271"/>
    </location>
</feature>
<gene>
    <name evidence="11" type="primary">Abcb9</name>
    <name evidence="11" type="ORF">AK812_SmicGene17314</name>
</gene>
<dbReference type="Proteomes" id="UP000186817">
    <property type="component" value="Unassembled WGS sequence"/>
</dbReference>
<dbReference type="AlphaFoldDB" id="A0A1Q9DXZ5"/>
<dbReference type="PROSITE" id="PS50893">
    <property type="entry name" value="ABC_TRANSPORTER_2"/>
    <property type="match status" value="1"/>
</dbReference>
<dbReference type="PROSITE" id="PS50929">
    <property type="entry name" value="ABC_TM1F"/>
    <property type="match status" value="1"/>
</dbReference>
<feature type="transmembrane region" description="Helical" evidence="8">
    <location>
        <begin position="399"/>
        <end position="418"/>
    </location>
</feature>
<reference evidence="11 12" key="1">
    <citation type="submission" date="2016-02" db="EMBL/GenBank/DDBJ databases">
        <title>Genome analysis of coral dinoflagellate symbionts highlights evolutionary adaptations to a symbiotic lifestyle.</title>
        <authorList>
            <person name="Aranda M."/>
            <person name="Li Y."/>
            <person name="Liew Y.J."/>
            <person name="Baumgarten S."/>
            <person name="Simakov O."/>
            <person name="Wilson M."/>
            <person name="Piel J."/>
            <person name="Ashoor H."/>
            <person name="Bougouffa S."/>
            <person name="Bajic V.B."/>
            <person name="Ryu T."/>
            <person name="Ravasi T."/>
            <person name="Bayer T."/>
            <person name="Micklem G."/>
            <person name="Kim H."/>
            <person name="Bhak J."/>
            <person name="Lajeunesse T.C."/>
            <person name="Voolstra C.R."/>
        </authorList>
    </citation>
    <scope>NUCLEOTIDE SEQUENCE [LARGE SCALE GENOMIC DNA]</scope>
    <source>
        <strain evidence="11 12">CCMP2467</strain>
    </source>
</reference>
<evidence type="ECO:0000256" key="5">
    <source>
        <dbReference type="ARBA" id="ARBA00022837"/>
    </source>
</evidence>
<keyword evidence="6 8" id="KW-1133">Transmembrane helix</keyword>
<dbReference type="GO" id="GO:0140359">
    <property type="term" value="F:ABC-type transporter activity"/>
    <property type="evidence" value="ECO:0007669"/>
    <property type="project" value="InterPro"/>
</dbReference>
<keyword evidence="11" id="KW-0067">ATP-binding</keyword>
<keyword evidence="4" id="KW-0677">Repeat</keyword>
<organism evidence="11 12">
    <name type="scientific">Symbiodinium microadriaticum</name>
    <name type="common">Dinoflagellate</name>
    <name type="synonym">Zooxanthella microadriatica</name>
    <dbReference type="NCBI Taxonomy" id="2951"/>
    <lineage>
        <taxon>Eukaryota</taxon>
        <taxon>Sar</taxon>
        <taxon>Alveolata</taxon>
        <taxon>Dinophyceae</taxon>
        <taxon>Suessiales</taxon>
        <taxon>Symbiodiniaceae</taxon>
        <taxon>Symbiodinium</taxon>
    </lineage>
</organism>
<keyword evidence="5" id="KW-0106">Calcium</keyword>
<evidence type="ECO:0000256" key="4">
    <source>
        <dbReference type="ARBA" id="ARBA00022737"/>
    </source>
</evidence>
<evidence type="ECO:0000256" key="8">
    <source>
        <dbReference type="SAM" id="Phobius"/>
    </source>
</evidence>
<evidence type="ECO:0000313" key="11">
    <source>
        <dbReference type="EMBL" id="OLQ00048.1"/>
    </source>
</evidence>
<dbReference type="InterPro" id="IPR039421">
    <property type="entry name" value="Type_1_exporter"/>
</dbReference>
<evidence type="ECO:0000256" key="1">
    <source>
        <dbReference type="ARBA" id="ARBA00004141"/>
    </source>
</evidence>
<feature type="transmembrane region" description="Helical" evidence="8">
    <location>
        <begin position="371"/>
        <end position="393"/>
    </location>
</feature>
<dbReference type="SMART" id="SM00237">
    <property type="entry name" value="Calx_beta"/>
    <property type="match status" value="1"/>
</dbReference>
<evidence type="ECO:0000256" key="3">
    <source>
        <dbReference type="ARBA" id="ARBA00022729"/>
    </source>
</evidence>
<proteinExistence type="predicted"/>
<dbReference type="SUPFAM" id="SSF141072">
    <property type="entry name" value="CalX-like"/>
    <property type="match status" value="1"/>
</dbReference>
<keyword evidence="2 8" id="KW-0812">Transmembrane</keyword>